<dbReference type="RefSeq" id="WP_008843311.1">
    <property type="nucleotide sequence ID" value="NZ_BAEN01000021.1"/>
</dbReference>
<reference evidence="1 2" key="1">
    <citation type="journal article" date="2017" name="Antonie Van Leeuwenhoek">
        <title>Rhizobium rhizosphaerae sp. nov., a novel species isolated from rice rhizosphere.</title>
        <authorList>
            <person name="Zhao J.J."/>
            <person name="Zhang J."/>
            <person name="Zhang R.J."/>
            <person name="Zhang C.W."/>
            <person name="Yin H.Q."/>
            <person name="Zhang X.X."/>
        </authorList>
    </citation>
    <scope>NUCLEOTIDE SEQUENCE [LARGE SCALE GENOMIC DNA]</scope>
    <source>
        <strain evidence="1 2">E3</strain>
    </source>
</reference>
<keyword evidence="2" id="KW-1185">Reference proteome</keyword>
<dbReference type="STRING" id="1127673.GLIP_0849"/>
<evidence type="ECO:0000313" key="2">
    <source>
        <dbReference type="Proteomes" id="UP000006334"/>
    </source>
</evidence>
<gene>
    <name evidence="1" type="ORF">GLIP_0849</name>
</gene>
<dbReference type="Pfam" id="PF05359">
    <property type="entry name" value="DUF748"/>
    <property type="match status" value="1"/>
</dbReference>
<comment type="caution">
    <text evidence="1">The sequence shown here is derived from an EMBL/GenBank/DDBJ whole genome shotgun (WGS) entry which is preliminary data.</text>
</comment>
<sequence length="385" mass="42794">MLLKKIYSSKSRKYISITVLCTLVILLLARVSAPYFVQRFINNTIASTDGLSGQVGDVDLHLYRGAYQIEDINLYVVGETDDARPLISVKKMDISILWSALLRGNIVSELTFYQPKIYLEDRENTQDIQNEEVKKQSTWVGLTQNLVPFSIDKITIFDGEMALKNINDEVESETRLSEVQGQISNITNSKELGKPLVSEFQLSAKLMDAAPVTLAGNIDPFAQKPTFNLDLTVAKFPVTYLDNVIKTYTPIDIEAGSVDGALELVSENGKIDGYAKAGIYNMEILSWREDIEKDGDNIFVAIFEGLTDLLGTLLENDEENLIAARVPISGTLSDTETETFAAILSMLRNAFIEALQMDIEDLFSINPEETSESESDNTNSNPDSE</sequence>
<accession>K6WYF6</accession>
<dbReference type="OrthoDB" id="9771783at2"/>
<evidence type="ECO:0008006" key="3">
    <source>
        <dbReference type="Google" id="ProtNLM"/>
    </source>
</evidence>
<dbReference type="eggNOG" id="COG2982">
    <property type="taxonomic scope" value="Bacteria"/>
</dbReference>
<organism evidence="1 2">
    <name type="scientific">Aliiglaciecola lipolytica E3</name>
    <dbReference type="NCBI Taxonomy" id="1127673"/>
    <lineage>
        <taxon>Bacteria</taxon>
        <taxon>Pseudomonadati</taxon>
        <taxon>Pseudomonadota</taxon>
        <taxon>Gammaproteobacteria</taxon>
        <taxon>Alteromonadales</taxon>
        <taxon>Alteromonadaceae</taxon>
        <taxon>Aliiglaciecola</taxon>
    </lineage>
</organism>
<dbReference type="AlphaFoldDB" id="K6WYF6"/>
<evidence type="ECO:0000313" key="1">
    <source>
        <dbReference type="EMBL" id="GAC13494.1"/>
    </source>
</evidence>
<name>K6WYF6_9ALTE</name>
<dbReference type="Proteomes" id="UP000006334">
    <property type="component" value="Unassembled WGS sequence"/>
</dbReference>
<protein>
    <recommendedName>
        <fullName evidence="3">DUF748 domain-containing protein</fullName>
    </recommendedName>
</protein>
<dbReference type="InterPro" id="IPR008023">
    <property type="entry name" value="DUF748"/>
</dbReference>
<dbReference type="EMBL" id="BAEN01000021">
    <property type="protein sequence ID" value="GAC13494.1"/>
    <property type="molecule type" value="Genomic_DNA"/>
</dbReference>
<proteinExistence type="predicted"/>